<reference evidence="1 2" key="2">
    <citation type="submission" date="2018-10" db="EMBL/GenBank/DDBJ databases">
        <authorList>
            <consortium name="Pathogen Informatics"/>
        </authorList>
    </citation>
    <scope>NUCLEOTIDE SEQUENCE [LARGE SCALE GENOMIC DNA]</scope>
</reference>
<dbReference type="Proteomes" id="UP000274131">
    <property type="component" value="Unassembled WGS sequence"/>
</dbReference>
<protein>
    <submittedName>
        <fullName evidence="3">LITAF domain-containing protein</fullName>
    </submittedName>
</protein>
<dbReference type="WBParaSite" id="EVEC_0000728101-mRNA-1">
    <property type="protein sequence ID" value="EVEC_0000728101-mRNA-1"/>
    <property type="gene ID" value="EVEC_0000728101"/>
</dbReference>
<evidence type="ECO:0000313" key="2">
    <source>
        <dbReference type="Proteomes" id="UP000274131"/>
    </source>
</evidence>
<reference evidence="3" key="1">
    <citation type="submission" date="2017-02" db="UniProtKB">
        <authorList>
            <consortium name="WormBaseParasite"/>
        </authorList>
    </citation>
    <scope>IDENTIFICATION</scope>
</reference>
<sequence>MAPGGSNLSNMVGTKQCPPLHNVADAESVGSWQLPRLTVPFPTLTAVTIYCNACSEELKDLRPPILTVSLAVSHHVFYPYGINQVSASAAPCWGERRELRCDRVV</sequence>
<organism evidence="3">
    <name type="scientific">Enterobius vermicularis</name>
    <name type="common">Human pinworm</name>
    <dbReference type="NCBI Taxonomy" id="51028"/>
    <lineage>
        <taxon>Eukaryota</taxon>
        <taxon>Metazoa</taxon>
        <taxon>Ecdysozoa</taxon>
        <taxon>Nematoda</taxon>
        <taxon>Chromadorea</taxon>
        <taxon>Rhabditida</taxon>
        <taxon>Spirurina</taxon>
        <taxon>Oxyuridomorpha</taxon>
        <taxon>Oxyuroidea</taxon>
        <taxon>Oxyuridae</taxon>
        <taxon>Enterobius</taxon>
    </lineage>
</organism>
<evidence type="ECO:0000313" key="1">
    <source>
        <dbReference type="EMBL" id="VDD92051.1"/>
    </source>
</evidence>
<evidence type="ECO:0000313" key="3">
    <source>
        <dbReference type="WBParaSite" id="EVEC_0000728101-mRNA-1"/>
    </source>
</evidence>
<name>A0A0N4VA02_ENTVE</name>
<keyword evidence="2" id="KW-1185">Reference proteome</keyword>
<dbReference type="EMBL" id="UXUI01008656">
    <property type="protein sequence ID" value="VDD92051.1"/>
    <property type="molecule type" value="Genomic_DNA"/>
</dbReference>
<gene>
    <name evidence="1" type="ORF">EVEC_LOCUS6802</name>
</gene>
<accession>A0A0N4VA02</accession>
<dbReference type="AlphaFoldDB" id="A0A0N4VA02"/>
<proteinExistence type="predicted"/>